<sequence length="391" mass="42200">MTPLTSTGLVLPTAGGGTVRHVMHEPIDYPRHPEPFTSRTVLAAAHVVADARADYQPGQTPPVDWEATIAFRKHLFSYGVGIAEGMDTTERGPGGLIWPQAKELIRLGVAAAREAGAAVVAGAGTDQITSPRPSLAEIVDAYTEQLEFVQAQGSAAVLRASHALVSAARSEDDYLSVYRDVLARTDRPAIVHWLGTGFDPTLAGYWGHTDVREAMDVVVRMAQENAPHLEGIKFSLLDEELEKEFRRRLPTGVKVFTGDDYGYTDLLLGDGEHHSHGLLGVLDPIAPLAAAGFAALDAGDEQGFAETMNRSIPMAVKMFEAPADRYKVGTVFVAWLSGHQDHFRMVTGREGLRSLQHLTDLFVLTDALGLFPDPELAAHRMRLLLAVGGVG</sequence>
<proteinExistence type="predicted"/>
<dbReference type="InterPro" id="IPR009334">
    <property type="entry name" value="DUF993"/>
</dbReference>
<evidence type="ECO:0000313" key="2">
    <source>
        <dbReference type="Proteomes" id="UP001229651"/>
    </source>
</evidence>
<dbReference type="Gene3D" id="3.20.20.70">
    <property type="entry name" value="Aldolase class I"/>
    <property type="match status" value="1"/>
</dbReference>
<gene>
    <name evidence="1" type="ORF">FB470_005186</name>
</gene>
<dbReference type="EMBL" id="JAUSUT010000001">
    <property type="protein sequence ID" value="MDQ0381192.1"/>
    <property type="molecule type" value="Genomic_DNA"/>
</dbReference>
<organism evidence="1 2">
    <name type="scientific">Amycolatopsis thermophila</name>
    <dbReference type="NCBI Taxonomy" id="206084"/>
    <lineage>
        <taxon>Bacteria</taxon>
        <taxon>Bacillati</taxon>
        <taxon>Actinomycetota</taxon>
        <taxon>Actinomycetes</taxon>
        <taxon>Pseudonocardiales</taxon>
        <taxon>Pseudonocardiaceae</taxon>
        <taxon>Amycolatopsis</taxon>
    </lineage>
</organism>
<accession>A0ABU0F0V7</accession>
<dbReference type="RefSeq" id="WP_306995658.1">
    <property type="nucleotide sequence ID" value="NZ_JAUSUT010000001.1"/>
</dbReference>
<dbReference type="Pfam" id="PF06187">
    <property type="entry name" value="DUF993"/>
    <property type="match status" value="1"/>
</dbReference>
<evidence type="ECO:0008006" key="3">
    <source>
        <dbReference type="Google" id="ProtNLM"/>
    </source>
</evidence>
<reference evidence="1 2" key="1">
    <citation type="submission" date="2023-07" db="EMBL/GenBank/DDBJ databases">
        <title>Sequencing the genomes of 1000 actinobacteria strains.</title>
        <authorList>
            <person name="Klenk H.-P."/>
        </authorList>
    </citation>
    <scope>NUCLEOTIDE SEQUENCE [LARGE SCALE GENOMIC DNA]</scope>
    <source>
        <strain evidence="1 2">DSM 45805</strain>
    </source>
</reference>
<comment type="caution">
    <text evidence="1">The sequence shown here is derived from an EMBL/GenBank/DDBJ whole genome shotgun (WGS) entry which is preliminary data.</text>
</comment>
<evidence type="ECO:0000313" key="1">
    <source>
        <dbReference type="EMBL" id="MDQ0381192.1"/>
    </source>
</evidence>
<dbReference type="InterPro" id="IPR013785">
    <property type="entry name" value="Aldolase_TIM"/>
</dbReference>
<dbReference type="SUPFAM" id="SSF51569">
    <property type="entry name" value="Aldolase"/>
    <property type="match status" value="1"/>
</dbReference>
<dbReference type="Proteomes" id="UP001229651">
    <property type="component" value="Unassembled WGS sequence"/>
</dbReference>
<keyword evidence="2" id="KW-1185">Reference proteome</keyword>
<protein>
    <recommendedName>
        <fullName evidence="3">Dihydrodipicolinate synthase family protein</fullName>
    </recommendedName>
</protein>
<name>A0ABU0F0V7_9PSEU</name>